<protein>
    <submittedName>
        <fullName evidence="3">Predicted dehydrogenase</fullName>
    </submittedName>
</protein>
<feature type="domain" description="Gfo/Idh/MocA-like oxidoreductase N-terminal" evidence="1">
    <location>
        <begin position="3"/>
        <end position="135"/>
    </location>
</feature>
<dbReference type="RefSeq" id="WP_093207162.1">
    <property type="nucleotide sequence ID" value="NZ_FNGS01000008.1"/>
</dbReference>
<accession>A0A1G9V7U0</accession>
<proteinExistence type="predicted"/>
<dbReference type="STRING" id="563176.SAMN04488090_4000"/>
<dbReference type="OrthoDB" id="9781031at2"/>
<dbReference type="GO" id="GO:0000166">
    <property type="term" value="F:nucleotide binding"/>
    <property type="evidence" value="ECO:0007669"/>
    <property type="project" value="InterPro"/>
</dbReference>
<reference evidence="3 4" key="1">
    <citation type="submission" date="2016-10" db="EMBL/GenBank/DDBJ databases">
        <authorList>
            <person name="de Groot N.N."/>
        </authorList>
    </citation>
    <scope>NUCLEOTIDE SEQUENCE [LARGE SCALE GENOMIC DNA]</scope>
    <source>
        <strain evidence="3 4">DSM 21668</strain>
    </source>
</reference>
<dbReference type="InterPro" id="IPR000683">
    <property type="entry name" value="Gfo/Idh/MocA-like_OxRdtase_N"/>
</dbReference>
<dbReference type="Pfam" id="PF22725">
    <property type="entry name" value="GFO_IDH_MocA_C3"/>
    <property type="match status" value="1"/>
</dbReference>
<evidence type="ECO:0000259" key="1">
    <source>
        <dbReference type="Pfam" id="PF01408"/>
    </source>
</evidence>
<dbReference type="InterPro" id="IPR051450">
    <property type="entry name" value="Gfo/Idh/MocA_Oxidoreductases"/>
</dbReference>
<keyword evidence="4" id="KW-1185">Reference proteome</keyword>
<dbReference type="Gene3D" id="3.40.50.720">
    <property type="entry name" value="NAD(P)-binding Rossmann-like Domain"/>
    <property type="match status" value="1"/>
</dbReference>
<dbReference type="EMBL" id="FNGS01000008">
    <property type="protein sequence ID" value="SDM68231.1"/>
    <property type="molecule type" value="Genomic_DNA"/>
</dbReference>
<name>A0A1G9V7U0_9BACT</name>
<dbReference type="Proteomes" id="UP000198901">
    <property type="component" value="Unassembled WGS sequence"/>
</dbReference>
<dbReference type="AlphaFoldDB" id="A0A1G9V7U0"/>
<evidence type="ECO:0000259" key="2">
    <source>
        <dbReference type="Pfam" id="PF22725"/>
    </source>
</evidence>
<dbReference type="PANTHER" id="PTHR43377:SF1">
    <property type="entry name" value="BILIVERDIN REDUCTASE A"/>
    <property type="match status" value="1"/>
</dbReference>
<evidence type="ECO:0000313" key="4">
    <source>
        <dbReference type="Proteomes" id="UP000198901"/>
    </source>
</evidence>
<dbReference type="SUPFAM" id="SSF51735">
    <property type="entry name" value="NAD(P)-binding Rossmann-fold domains"/>
    <property type="match status" value="1"/>
</dbReference>
<dbReference type="Pfam" id="PF01408">
    <property type="entry name" value="GFO_IDH_MocA"/>
    <property type="match status" value="1"/>
</dbReference>
<feature type="domain" description="GFO/IDH/MocA-like oxidoreductase" evidence="2">
    <location>
        <begin position="144"/>
        <end position="244"/>
    </location>
</feature>
<dbReference type="Gene3D" id="3.30.360.10">
    <property type="entry name" value="Dihydrodipicolinate Reductase, domain 2"/>
    <property type="match status" value="1"/>
</dbReference>
<dbReference type="InterPro" id="IPR036291">
    <property type="entry name" value="NAD(P)-bd_dom_sf"/>
</dbReference>
<dbReference type="SUPFAM" id="SSF55347">
    <property type="entry name" value="Glyceraldehyde-3-phosphate dehydrogenase-like, C-terminal domain"/>
    <property type="match status" value="1"/>
</dbReference>
<evidence type="ECO:0000313" key="3">
    <source>
        <dbReference type="EMBL" id="SDM68231.1"/>
    </source>
</evidence>
<organism evidence="3 4">
    <name type="scientific">Siphonobacter aquaeclarae</name>
    <dbReference type="NCBI Taxonomy" id="563176"/>
    <lineage>
        <taxon>Bacteria</taxon>
        <taxon>Pseudomonadati</taxon>
        <taxon>Bacteroidota</taxon>
        <taxon>Cytophagia</taxon>
        <taxon>Cytophagales</taxon>
        <taxon>Cytophagaceae</taxon>
        <taxon>Siphonobacter</taxon>
    </lineage>
</organism>
<gene>
    <name evidence="3" type="ORF">SAMN04488090_4000</name>
</gene>
<dbReference type="PANTHER" id="PTHR43377">
    <property type="entry name" value="BILIVERDIN REDUCTASE A"/>
    <property type="match status" value="1"/>
</dbReference>
<dbReference type="InterPro" id="IPR055170">
    <property type="entry name" value="GFO_IDH_MocA-like_dom"/>
</dbReference>
<sequence>MKVKVAVVGFGFMGMTHIAQILRNENAELVALIVRDPSSVSRKLREGAGNFAIEGISEEALAAVPVYPSLAECLENREVDAVHLCVHTDLHVPMALEALERGLHVLVEKPFTLDVAQGEALIRLAAEKQRILMVAQVVRFMPAYRRLKEWLDAGTYGALQFLSLTRFTGEPAWGQWQEKKADGSSGGALFDLVIHDIDFAQYVLGLPEEVRSVNLPGALSPHDYVSATWTYANGVTARIEGGNIFHTAFPFQAGFTARFEQASVQFTSMKPEVIRVATADRLEEIPVEDAGIGFYEEIARFYASIRSGKADAVCTPESALDTIRLCYRHVSG</sequence>